<sequence>MRDFSIEIVHAVFGDDHVERLHVAEKGWLQLADFAGVGEKNILSCAGHRLFLDLRFVKMRAGRATPGIDTGCRKKCHVDHKLIEHFQPRGTGKARRCRVVKTTEHNKANVGFSCQTIGDIHGVTDRRYVNLVWEKIDQIGQGGAAVEKHRIVMMNVINGLCANLPFCSSMTVGCLGNFIGIVFRFDSRNDMAAEKCELACIGADITPNRHLRDAQDLGSILDVQNAML</sequence>
<proteinExistence type="predicted"/>
<evidence type="ECO:0000313" key="1">
    <source>
        <dbReference type="EMBL" id="MBB4440580.1"/>
    </source>
</evidence>
<reference evidence="1 2" key="1">
    <citation type="submission" date="2020-08" db="EMBL/GenBank/DDBJ databases">
        <title>Genomic Encyclopedia of Type Strains, Phase IV (KMG-V): Genome sequencing to study the core and pangenomes of soil and plant-associated prokaryotes.</title>
        <authorList>
            <person name="Whitman W."/>
        </authorList>
    </citation>
    <scope>NUCLEOTIDE SEQUENCE [LARGE SCALE GENOMIC DNA]</scope>
    <source>
        <strain evidence="1 2">SEMIA 414</strain>
    </source>
</reference>
<dbReference type="Proteomes" id="UP000533724">
    <property type="component" value="Unassembled WGS sequence"/>
</dbReference>
<protein>
    <submittedName>
        <fullName evidence="1">Uncharacterized protein</fullName>
    </submittedName>
</protein>
<dbReference type="AlphaFoldDB" id="A0A7W6UM13"/>
<evidence type="ECO:0000313" key="2">
    <source>
        <dbReference type="Proteomes" id="UP000533724"/>
    </source>
</evidence>
<comment type="caution">
    <text evidence="1">The sequence shown here is derived from an EMBL/GenBank/DDBJ whole genome shotgun (WGS) entry which is preliminary data.</text>
</comment>
<organism evidence="1 2">
    <name type="scientific">Rhizobium esperanzae</name>
    <dbReference type="NCBI Taxonomy" id="1967781"/>
    <lineage>
        <taxon>Bacteria</taxon>
        <taxon>Pseudomonadati</taxon>
        <taxon>Pseudomonadota</taxon>
        <taxon>Alphaproteobacteria</taxon>
        <taxon>Hyphomicrobiales</taxon>
        <taxon>Rhizobiaceae</taxon>
        <taxon>Rhizobium/Agrobacterium group</taxon>
        <taxon>Rhizobium</taxon>
    </lineage>
</organism>
<accession>A0A7W6UM13</accession>
<name>A0A7W6UM13_9HYPH</name>
<gene>
    <name evidence="1" type="ORF">GGE15_003857</name>
</gene>
<dbReference type="EMBL" id="JACIHI010000008">
    <property type="protein sequence ID" value="MBB4440580.1"/>
    <property type="molecule type" value="Genomic_DNA"/>
</dbReference>